<evidence type="ECO:0000313" key="7">
    <source>
        <dbReference type="EMBL" id="ETR69552.1"/>
    </source>
</evidence>
<evidence type="ECO:0000256" key="5">
    <source>
        <dbReference type="ARBA" id="ARBA00023146"/>
    </source>
</evidence>
<dbReference type="Pfam" id="PF09334">
    <property type="entry name" value="tRNA-synt_1g"/>
    <property type="match status" value="1"/>
</dbReference>
<dbReference type="InterPro" id="IPR015413">
    <property type="entry name" value="Methionyl/Leucyl_tRNA_Synth"/>
</dbReference>
<sequence>MNKNTFYVTTPIYYVNAKPHLGHAYTTIVADVAHRFHKMKNDNTFFLTGTDEHGDKVVKAAEQENMTTRDYVDYISGLFQNLWPDLSVAYSQFIRTTDPNHMKTVSDILQKIYDAGDIYFSEYEGLYCFGCERFYTERELVNGVCPDHGTPPNTIKESNYFLK</sequence>
<dbReference type="PRINTS" id="PR01041">
    <property type="entry name" value="TRNASYNTHMET"/>
</dbReference>
<dbReference type="GO" id="GO:0005524">
    <property type="term" value="F:ATP binding"/>
    <property type="evidence" value="ECO:0007669"/>
    <property type="project" value="UniProtKB-KW"/>
</dbReference>
<dbReference type="Proteomes" id="UP000189670">
    <property type="component" value="Unassembled WGS sequence"/>
</dbReference>
<evidence type="ECO:0000256" key="3">
    <source>
        <dbReference type="ARBA" id="ARBA00022840"/>
    </source>
</evidence>
<proteinExistence type="predicted"/>
<dbReference type="Gene3D" id="3.40.50.620">
    <property type="entry name" value="HUPs"/>
    <property type="match status" value="1"/>
</dbReference>
<dbReference type="SUPFAM" id="SSF52374">
    <property type="entry name" value="Nucleotidylyl transferase"/>
    <property type="match status" value="1"/>
</dbReference>
<comment type="caution">
    <text evidence="7">The sequence shown here is derived from an EMBL/GenBank/DDBJ whole genome shotgun (WGS) entry which is preliminary data.</text>
</comment>
<dbReference type="AlphaFoldDB" id="A0A1V1P3S8"/>
<protein>
    <recommendedName>
        <fullName evidence="6">Methionyl/Leucyl tRNA synthetase domain-containing protein</fullName>
    </recommendedName>
</protein>
<dbReference type="InterPro" id="IPR014729">
    <property type="entry name" value="Rossmann-like_a/b/a_fold"/>
</dbReference>
<keyword evidence="5" id="KW-0030">Aminoacyl-tRNA synthetase</keyword>
<evidence type="ECO:0000256" key="4">
    <source>
        <dbReference type="ARBA" id="ARBA00022917"/>
    </source>
</evidence>
<keyword evidence="3" id="KW-0067">ATP-binding</keyword>
<feature type="domain" description="Methionyl/Leucyl tRNA synthetase" evidence="6">
    <location>
        <begin position="6"/>
        <end position="149"/>
    </location>
</feature>
<organism evidence="7 8">
    <name type="scientific">Candidatus Magnetoglobus multicellularis str. Araruama</name>
    <dbReference type="NCBI Taxonomy" id="890399"/>
    <lineage>
        <taxon>Bacteria</taxon>
        <taxon>Pseudomonadati</taxon>
        <taxon>Thermodesulfobacteriota</taxon>
        <taxon>Desulfobacteria</taxon>
        <taxon>Desulfobacterales</taxon>
        <taxon>Desulfobacteraceae</taxon>
        <taxon>Candidatus Magnetoglobus</taxon>
    </lineage>
</organism>
<dbReference type="InterPro" id="IPR033911">
    <property type="entry name" value="MetRS_core"/>
</dbReference>
<evidence type="ECO:0000256" key="2">
    <source>
        <dbReference type="ARBA" id="ARBA00022741"/>
    </source>
</evidence>
<dbReference type="GO" id="GO:0004825">
    <property type="term" value="F:methionine-tRNA ligase activity"/>
    <property type="evidence" value="ECO:0007669"/>
    <property type="project" value="InterPro"/>
</dbReference>
<dbReference type="Gene3D" id="2.170.220.10">
    <property type="match status" value="1"/>
</dbReference>
<dbReference type="PANTHER" id="PTHR43326:SF1">
    <property type="entry name" value="METHIONINE--TRNA LIGASE, MITOCHONDRIAL"/>
    <property type="match status" value="1"/>
</dbReference>
<accession>A0A1V1P3S8</accession>
<keyword evidence="2" id="KW-0547">Nucleotide-binding</keyword>
<reference evidence="8" key="1">
    <citation type="submission" date="2012-11" db="EMBL/GenBank/DDBJ databases">
        <authorList>
            <person name="Lucero-Rivera Y.E."/>
            <person name="Tovar-Ramirez D."/>
        </authorList>
    </citation>
    <scope>NUCLEOTIDE SEQUENCE [LARGE SCALE GENOMIC DNA]</scope>
    <source>
        <strain evidence="8">Araruama</strain>
    </source>
</reference>
<evidence type="ECO:0000256" key="1">
    <source>
        <dbReference type="ARBA" id="ARBA00022598"/>
    </source>
</evidence>
<name>A0A1V1P3S8_9BACT</name>
<gene>
    <name evidence="7" type="ORF">OMM_09496</name>
</gene>
<dbReference type="GO" id="GO:0006431">
    <property type="term" value="P:methionyl-tRNA aminoacylation"/>
    <property type="evidence" value="ECO:0007669"/>
    <property type="project" value="InterPro"/>
</dbReference>
<keyword evidence="1" id="KW-0436">Ligase</keyword>
<keyword evidence="4" id="KW-0648">Protein biosynthesis</keyword>
<evidence type="ECO:0000259" key="6">
    <source>
        <dbReference type="Pfam" id="PF09334"/>
    </source>
</evidence>
<dbReference type="InterPro" id="IPR023457">
    <property type="entry name" value="Met-tRNA_synth_2"/>
</dbReference>
<evidence type="ECO:0000313" key="8">
    <source>
        <dbReference type="Proteomes" id="UP000189670"/>
    </source>
</evidence>
<dbReference type="PANTHER" id="PTHR43326">
    <property type="entry name" value="METHIONYL-TRNA SYNTHETASE"/>
    <property type="match status" value="1"/>
</dbReference>
<dbReference type="EMBL" id="ATBP01000615">
    <property type="protein sequence ID" value="ETR69552.1"/>
    <property type="molecule type" value="Genomic_DNA"/>
</dbReference>